<gene>
    <name evidence="1" type="ORF">L484_016007</name>
</gene>
<proteinExistence type="predicted"/>
<accession>W9RMK7</accession>
<keyword evidence="2" id="KW-1185">Reference proteome</keyword>
<dbReference type="EMBL" id="KE344398">
    <property type="protein sequence ID" value="EXB60654.1"/>
    <property type="molecule type" value="Genomic_DNA"/>
</dbReference>
<reference evidence="2" key="1">
    <citation type="submission" date="2013-01" db="EMBL/GenBank/DDBJ databases">
        <title>Draft Genome Sequence of a Mulberry Tree, Morus notabilis C.K. Schneid.</title>
        <authorList>
            <person name="He N."/>
            <person name="Zhao S."/>
        </authorList>
    </citation>
    <scope>NUCLEOTIDE SEQUENCE</scope>
</reference>
<dbReference type="AlphaFoldDB" id="W9RMK7"/>
<evidence type="ECO:0000313" key="1">
    <source>
        <dbReference type="EMBL" id="EXB60654.1"/>
    </source>
</evidence>
<sequence>MREASELIDVLERVNVNGVLQDRREWINDSSGLFTVRSFFSDLITDSSVQRFPFV</sequence>
<evidence type="ECO:0000313" key="2">
    <source>
        <dbReference type="Proteomes" id="UP000030645"/>
    </source>
</evidence>
<organism evidence="1 2">
    <name type="scientific">Morus notabilis</name>
    <dbReference type="NCBI Taxonomy" id="981085"/>
    <lineage>
        <taxon>Eukaryota</taxon>
        <taxon>Viridiplantae</taxon>
        <taxon>Streptophyta</taxon>
        <taxon>Embryophyta</taxon>
        <taxon>Tracheophyta</taxon>
        <taxon>Spermatophyta</taxon>
        <taxon>Magnoliopsida</taxon>
        <taxon>eudicotyledons</taxon>
        <taxon>Gunneridae</taxon>
        <taxon>Pentapetalae</taxon>
        <taxon>rosids</taxon>
        <taxon>fabids</taxon>
        <taxon>Rosales</taxon>
        <taxon>Moraceae</taxon>
        <taxon>Moreae</taxon>
        <taxon>Morus</taxon>
    </lineage>
</organism>
<name>W9RMK7_9ROSA</name>
<dbReference type="Proteomes" id="UP000030645">
    <property type="component" value="Unassembled WGS sequence"/>
</dbReference>
<protein>
    <submittedName>
        <fullName evidence="1">Uncharacterized protein</fullName>
    </submittedName>
</protein>